<evidence type="ECO:0000256" key="1">
    <source>
        <dbReference type="SAM" id="SignalP"/>
    </source>
</evidence>
<keyword evidence="3" id="KW-1185">Reference proteome</keyword>
<comment type="caution">
    <text evidence="2">The sequence shown here is derived from an EMBL/GenBank/DDBJ whole genome shotgun (WGS) entry which is preliminary data.</text>
</comment>
<accession>A0A161SM01</accession>
<name>A0A161SM01_9FLAO</name>
<feature type="chain" id="PRO_5007826484" description="DUF4595 domain-containing protein" evidence="1">
    <location>
        <begin position="23"/>
        <end position="286"/>
    </location>
</feature>
<dbReference type="Proteomes" id="UP000076630">
    <property type="component" value="Unassembled WGS sequence"/>
</dbReference>
<dbReference type="RefSeq" id="WP_038985410.1">
    <property type="nucleotide sequence ID" value="NZ_JWJO01000013.1"/>
</dbReference>
<dbReference type="EMBL" id="LQNU01000038">
    <property type="protein sequence ID" value="KZE83576.1"/>
    <property type="molecule type" value="Genomic_DNA"/>
</dbReference>
<sequence length="286" mass="33280">MKNKLVLTSLLLIVTGSITAFAQKKVTVVKQVIEKYHIPKTEIISLSPDSKSTNPSGETEIFIKKFDLDYNAKGELISVMTYHLENDMPTYPFTFYVEMGNTQQIKDISLGTDTSTYKLEYNDNLLDTFTYANINFRESKTSKYTYNKNLLPNHISISTIPESPTPTEISLEYNDKRNLIKETYQNESTEYTYDNKQYPFYYLPYGYTVSNLLSSESLMFTNYIQQNNVIKSENTKFIYSIDYTYNQNHLPISAKITSVDKNNKDKVRLLYEYEFVYMEINASITK</sequence>
<gene>
    <name evidence="2" type="ORF">AV926_04665</name>
</gene>
<organism evidence="2 3">
    <name type="scientific">Myroides marinus</name>
    <dbReference type="NCBI Taxonomy" id="703342"/>
    <lineage>
        <taxon>Bacteria</taxon>
        <taxon>Pseudomonadati</taxon>
        <taxon>Bacteroidota</taxon>
        <taxon>Flavobacteriia</taxon>
        <taxon>Flavobacteriales</taxon>
        <taxon>Flavobacteriaceae</taxon>
        <taxon>Myroides</taxon>
    </lineage>
</organism>
<dbReference type="OrthoDB" id="1376969at2"/>
<evidence type="ECO:0000313" key="3">
    <source>
        <dbReference type="Proteomes" id="UP000076630"/>
    </source>
</evidence>
<evidence type="ECO:0000313" key="2">
    <source>
        <dbReference type="EMBL" id="KZE83576.1"/>
    </source>
</evidence>
<evidence type="ECO:0008006" key="4">
    <source>
        <dbReference type="Google" id="ProtNLM"/>
    </source>
</evidence>
<reference evidence="2 3" key="1">
    <citation type="submission" date="2016-01" db="EMBL/GenBank/DDBJ databases">
        <title>Whole genome sequencing of Myroides marinus L41.</title>
        <authorList>
            <person name="Hong K.W."/>
        </authorList>
    </citation>
    <scope>NUCLEOTIDE SEQUENCE [LARGE SCALE GENOMIC DNA]</scope>
    <source>
        <strain evidence="2 3">L41</strain>
    </source>
</reference>
<keyword evidence="1" id="KW-0732">Signal</keyword>
<proteinExistence type="predicted"/>
<dbReference type="AlphaFoldDB" id="A0A161SM01"/>
<feature type="signal peptide" evidence="1">
    <location>
        <begin position="1"/>
        <end position="22"/>
    </location>
</feature>
<protein>
    <recommendedName>
        <fullName evidence="4">DUF4595 domain-containing protein</fullName>
    </recommendedName>
</protein>